<organism evidence="2">
    <name type="scientific">uncultured Thermomicrobiales bacterium</name>
    <dbReference type="NCBI Taxonomy" id="1645740"/>
    <lineage>
        <taxon>Bacteria</taxon>
        <taxon>Pseudomonadati</taxon>
        <taxon>Thermomicrobiota</taxon>
        <taxon>Thermomicrobia</taxon>
        <taxon>Thermomicrobiales</taxon>
        <taxon>environmental samples</taxon>
    </lineage>
</organism>
<reference evidence="2" key="1">
    <citation type="submission" date="2020-02" db="EMBL/GenBank/DDBJ databases">
        <authorList>
            <person name="Meier V. D."/>
        </authorList>
    </citation>
    <scope>NUCLEOTIDE SEQUENCE</scope>
    <source>
        <strain evidence="2">AVDCRST_MAG88</strain>
    </source>
</reference>
<proteinExistence type="predicted"/>
<name>A0A6J4V785_9BACT</name>
<dbReference type="GO" id="GO:0003676">
    <property type="term" value="F:nucleic acid binding"/>
    <property type="evidence" value="ECO:0007669"/>
    <property type="project" value="InterPro"/>
</dbReference>
<dbReference type="GO" id="GO:0015074">
    <property type="term" value="P:DNA integration"/>
    <property type="evidence" value="ECO:0007669"/>
    <property type="project" value="InterPro"/>
</dbReference>
<dbReference type="AlphaFoldDB" id="A0A6J4V785"/>
<sequence length="373" mass="42255">MIATPLPRLRYLARRFLAATRARVARWTQPAPLAIVAGAAANATRSRSELLLENALLRHQLVVHSRSAARPRLTAADRGLLVLLASRLRTWTGALVIVRPETVLRWHRQGFRLFWRRKSRASPRAPRLPRETIDLIQQMGRENPLWGADRIRGELLKLDIRVSKRTIQRYLRQARPPRPMGQSWSAFVQNHVGDIWACDFLPVTDLLFRPLYAFFVIALGSRRVVHVGVTRHPTDAWVAQQLREATPFGERPRFLIRDNDGKYGPHFDRLATASGIRVLRTPVRAPRANAVCERFLGSVRRECLDHVLILGEAHLRGALRAYVAYFNHARPHQGIGQTIPARRLPAERHGGGTGGVVAFPVLGGLHHDYRRVA</sequence>
<dbReference type="Gene3D" id="3.30.420.10">
    <property type="entry name" value="Ribonuclease H-like superfamily/Ribonuclease H"/>
    <property type="match status" value="1"/>
</dbReference>
<dbReference type="InterPro" id="IPR036397">
    <property type="entry name" value="RNaseH_sf"/>
</dbReference>
<feature type="domain" description="Integrase catalytic" evidence="1">
    <location>
        <begin position="175"/>
        <end position="348"/>
    </location>
</feature>
<dbReference type="PANTHER" id="PTHR35004:SF6">
    <property type="entry name" value="TRANSPOSASE"/>
    <property type="match status" value="1"/>
</dbReference>
<gene>
    <name evidence="2" type="ORF">AVDCRST_MAG88-2184</name>
</gene>
<dbReference type="PROSITE" id="PS50994">
    <property type="entry name" value="INTEGRASE"/>
    <property type="match status" value="1"/>
</dbReference>
<dbReference type="InterPro" id="IPR001584">
    <property type="entry name" value="Integrase_cat-core"/>
</dbReference>
<dbReference type="InterPro" id="IPR012337">
    <property type="entry name" value="RNaseH-like_sf"/>
</dbReference>
<accession>A0A6J4V785</accession>
<dbReference type="EMBL" id="CADCWM010000565">
    <property type="protein sequence ID" value="CAA9569253.1"/>
    <property type="molecule type" value="Genomic_DNA"/>
</dbReference>
<evidence type="ECO:0000313" key="2">
    <source>
        <dbReference type="EMBL" id="CAA9569253.1"/>
    </source>
</evidence>
<evidence type="ECO:0000259" key="1">
    <source>
        <dbReference type="PROSITE" id="PS50994"/>
    </source>
</evidence>
<protein>
    <submittedName>
        <fullName evidence="2">Mobile element protein</fullName>
    </submittedName>
</protein>
<dbReference type="SUPFAM" id="SSF53098">
    <property type="entry name" value="Ribonuclease H-like"/>
    <property type="match status" value="1"/>
</dbReference>
<dbReference type="PANTHER" id="PTHR35004">
    <property type="entry name" value="TRANSPOSASE RV3428C-RELATED"/>
    <property type="match status" value="1"/>
</dbReference>
<dbReference type="Pfam" id="PF13683">
    <property type="entry name" value="rve_3"/>
    <property type="match status" value="1"/>
</dbReference>